<dbReference type="RefSeq" id="WP_210663533.1">
    <property type="nucleotide sequence ID" value="NZ_JAGKQQ010000002.1"/>
</dbReference>
<reference evidence="1 2" key="1">
    <citation type="submission" date="2021-04" db="EMBL/GenBank/DDBJ databases">
        <authorList>
            <person name="Ivanova A."/>
        </authorList>
    </citation>
    <scope>NUCLEOTIDE SEQUENCE [LARGE SCALE GENOMIC DNA]</scope>
    <source>
        <strain evidence="1 2">G18</strain>
    </source>
</reference>
<accession>A0ABS5C4R0</accession>
<evidence type="ECO:0000313" key="1">
    <source>
        <dbReference type="EMBL" id="MBP3960981.1"/>
    </source>
</evidence>
<name>A0ABS5C4R0_9BACT</name>
<dbReference type="PANTHER" id="PTHR20854">
    <property type="entry name" value="INOSITOL MONOPHOSPHATASE"/>
    <property type="match status" value="1"/>
</dbReference>
<gene>
    <name evidence="1" type="ORF">J8F10_37650</name>
</gene>
<dbReference type="SUPFAM" id="SSF56655">
    <property type="entry name" value="Carbohydrate phosphatase"/>
    <property type="match status" value="1"/>
</dbReference>
<dbReference type="Gene3D" id="3.30.540.10">
    <property type="entry name" value="Fructose-1,6-Bisphosphatase, subunit A, domain 1"/>
    <property type="match status" value="1"/>
</dbReference>
<dbReference type="Proteomes" id="UP000676565">
    <property type="component" value="Unassembled WGS sequence"/>
</dbReference>
<dbReference type="EMBL" id="JAGKQQ010000002">
    <property type="protein sequence ID" value="MBP3960981.1"/>
    <property type="molecule type" value="Genomic_DNA"/>
</dbReference>
<dbReference type="PANTHER" id="PTHR20854:SF4">
    <property type="entry name" value="INOSITOL-1-MONOPHOSPHATASE-RELATED"/>
    <property type="match status" value="1"/>
</dbReference>
<organism evidence="1 2">
    <name type="scientific">Gemmata palustris</name>
    <dbReference type="NCBI Taxonomy" id="2822762"/>
    <lineage>
        <taxon>Bacteria</taxon>
        <taxon>Pseudomonadati</taxon>
        <taxon>Planctomycetota</taxon>
        <taxon>Planctomycetia</taxon>
        <taxon>Gemmatales</taxon>
        <taxon>Gemmataceae</taxon>
        <taxon>Gemmata</taxon>
    </lineage>
</organism>
<dbReference type="CDD" id="cd01637">
    <property type="entry name" value="IMPase_like"/>
    <property type="match status" value="1"/>
</dbReference>
<proteinExistence type="predicted"/>
<protein>
    <submittedName>
        <fullName evidence="1">Inositol monophosphatase family protein</fullName>
    </submittedName>
</protein>
<sequence length="747" mass="82562">MSFDPQLPVRAATLAYFTDRIAQFPGLAPRIEEFFASPTLDTGKRMLRAYFRNHRIGDVTALRTITASFADKRVVRAIVTSILADEGALTAVAARSYPHPIGFDKLVLDDDRATGFKFRLHVYWRGANFAALERLHLHRFEMASAIVTGELTNHTWRVVGFAPANELVRGVDLAPAVAELAHTRRIMPAYAGYMRDANGDLRKAFLGEAVLERGASETFTSGDAYAQILEDAHFVETNAETGFANGDFCSTVYIHGPSLTDKAGRVLPVLFEDKVLADDNQLVATIPAIPVDALRECLHRYRNTLDEILKFYDWLYHPKHGRNLSVGMIAGYLLCEAFKTPHAIDAFERRYDECKDVLERSERAVRDLIDGSASPAHLSDDDRNTRYVRLLLAKANSHSKGPRAWVEDYGSLTKEMWRYFGAIRGEMNPRITVLKPIWDGVVKRKLPGGMHYGHVGAMIEAAFEANGIAMKYFAAHLRGGGLVANHKDEHNIASVVDDEIEARICAVLKGHFPAHRFYGEERGDLNLAPPSAGERRFLVDPLDGTRNFLCRREEFCVALACQEWNGAAWVTTDGVVAHPASGRIFWAERGQGAFVIERTDLEQHAVVYATGIDDANPLKHQLIDYTARGLDQPAQTEVFSELARRGAALRNSGSVALILAHMAGRGGTGAIITAKDHDVEAGRLIAHEAGAWVTQIGFASDGEERTCTIVGVEARIHNALVELVREQIAKHGARLLDEVLTPPRTGT</sequence>
<dbReference type="Gene3D" id="3.40.190.80">
    <property type="match status" value="1"/>
</dbReference>
<comment type="caution">
    <text evidence="1">The sequence shown here is derived from an EMBL/GenBank/DDBJ whole genome shotgun (WGS) entry which is preliminary data.</text>
</comment>
<dbReference type="Pfam" id="PF00459">
    <property type="entry name" value="Inositol_P"/>
    <property type="match status" value="1"/>
</dbReference>
<evidence type="ECO:0000313" key="2">
    <source>
        <dbReference type="Proteomes" id="UP000676565"/>
    </source>
</evidence>
<dbReference type="PRINTS" id="PR00377">
    <property type="entry name" value="IMPHPHTASES"/>
</dbReference>
<keyword evidence="2" id="KW-1185">Reference proteome</keyword>
<dbReference type="InterPro" id="IPR000760">
    <property type="entry name" value="Inositol_monophosphatase-like"/>
</dbReference>